<evidence type="ECO:0000256" key="3">
    <source>
        <dbReference type="SAM" id="MobiDB-lite"/>
    </source>
</evidence>
<evidence type="ECO:0000313" key="8">
    <source>
        <dbReference type="Proteomes" id="UP000663829"/>
    </source>
</evidence>
<feature type="region of interest" description="Disordered" evidence="3">
    <location>
        <begin position="938"/>
        <end position="1015"/>
    </location>
</feature>
<evidence type="ECO:0000313" key="7">
    <source>
        <dbReference type="EMBL" id="CAF3647484.1"/>
    </source>
</evidence>
<reference evidence="6" key="1">
    <citation type="submission" date="2021-02" db="EMBL/GenBank/DDBJ databases">
        <authorList>
            <person name="Nowell W R."/>
        </authorList>
    </citation>
    <scope>NUCLEOTIDE SEQUENCE</scope>
</reference>
<name>A0A813X095_9BILA</name>
<dbReference type="InterPro" id="IPR011989">
    <property type="entry name" value="ARM-like"/>
</dbReference>
<comment type="subcellular location">
    <subcellularLocation>
        <location evidence="1">Nucleus</location>
    </subcellularLocation>
</comment>
<protein>
    <recommendedName>
        <fullName evidence="9">Integrator complex subunit 4</fullName>
    </recommendedName>
</protein>
<feature type="compositionally biased region" description="Acidic residues" evidence="3">
    <location>
        <begin position="962"/>
        <end position="980"/>
    </location>
</feature>
<dbReference type="AlphaFoldDB" id="A0A813X095"/>
<gene>
    <name evidence="6" type="ORF">GPM918_LOCUS6524</name>
    <name evidence="7" type="ORF">SRO942_LOCUS6524</name>
</gene>
<evidence type="ECO:0000256" key="1">
    <source>
        <dbReference type="ARBA" id="ARBA00004123"/>
    </source>
</evidence>
<dbReference type="GO" id="GO:0032039">
    <property type="term" value="C:integrator complex"/>
    <property type="evidence" value="ECO:0007669"/>
    <property type="project" value="TreeGrafter"/>
</dbReference>
<dbReference type="OrthoDB" id="18190at2759"/>
<feature type="domain" description="INTS4 8 helical bundle" evidence="4">
    <location>
        <begin position="621"/>
        <end position="731"/>
    </location>
</feature>
<dbReference type="SUPFAM" id="SSF48371">
    <property type="entry name" value="ARM repeat"/>
    <property type="match status" value="1"/>
</dbReference>
<evidence type="ECO:0000313" key="6">
    <source>
        <dbReference type="EMBL" id="CAF0859812.1"/>
    </source>
</evidence>
<accession>A0A813X095</accession>
<dbReference type="Gene3D" id="1.25.10.10">
    <property type="entry name" value="Leucine-rich Repeat Variant"/>
    <property type="match status" value="1"/>
</dbReference>
<sequence>MALKKRILQNINQSETVQFYVKPQSTSTLEPIIVPAHKIRVLELSTKYWRFTNLQKRLQTLSTLQEYTQVLIEFTNRLILFKECIEDCYTMLVQQMIRLTDPNIQVIFINALTAMQKIFPTENNEIVKELTHLLKQTTSIKVTGSLLTYFSVLSSMYLSDKELTSTLAKYAIQYSIDSHIRIQICALKLLGKLGQMPSIDETVKSDIINKLLETIEHDDPCVRAEALRTIVMLYKCEIGLNLPHYNYFLECLQDHYSEIRLTACEALFLLAINMPESSVPLSSLTAPNDESKLINQVFRLVCDQTNDEAKNVRVQAMQMIGKLCRHGVDINLVHQTLDKKLLRITKRKELIAKVEQLDSEMEDIAVHDVTVDAESVSITAIGPCGALISGLEDEYSEVRAAAVNSCYDISCGYDVFLSKIIEYIVSMFDDDIEHVRLLAMRTLGKIANGKVLRGEQVISILTELLSRSYDIRSALHDVLRVVKIGDPTTLHQLFHRLVENIQRFKTDTYSVLRCLKELGQNNSAFIALLLPKLLPMHLYLDVQEPRFSKIDHTCTLILVLNAALNHPSIVSVLPDYVLRHYRYLRTKEPDLTPNLQGSSDTSTLNIFASLPTVIKSSHDVFERISKKARQSQELHPSDRQKFYRALAAELHKVAEMDSDLLPASECTALYYEILALIIWQCTSRNCLKAITLCKHLLTVFRGYTDEQLISIQQLHFYCHMLLLSVQTSSDSSTIPLFVKQRWHKHIRWIENNSLLKNKIFDDLELNDKTNLIYTNILGFIKARLPIMSKSLLNNSITFNNNIQMTSVTFIEPDSDIDNAIEFLPGLSTSIQCLMNAKYLDRKQQMNIKVTYLDGRYCLIPINDENIRTLAEDGSLRIDSKITFSHQYWLRPCYATFSVVLFPRESNCFIMDINEEFLEITKPIRVLLHPKYQRYRKKKNSMDGGQLQTMETSTTSFDNDTTNFDDDEWFEDDEEEEDEDYYERHEESPIEQEEQQDDHIEKEETILDDDMDVDNGVQETNQTNLYQFEVVDNVKNNDEIER</sequence>
<dbReference type="InterPro" id="IPR056235">
    <property type="entry name" value="INTS4_8HBD"/>
</dbReference>
<dbReference type="PANTHER" id="PTHR20938">
    <property type="entry name" value="INTEGRATOR COMPLEX SUBUNIT 4"/>
    <property type="match status" value="1"/>
</dbReference>
<dbReference type="InterPro" id="IPR016024">
    <property type="entry name" value="ARM-type_fold"/>
</dbReference>
<dbReference type="Pfam" id="PF25458">
    <property type="entry name" value="INTS4_C"/>
    <property type="match status" value="1"/>
</dbReference>
<dbReference type="EMBL" id="CAJOBC010001009">
    <property type="protein sequence ID" value="CAF3647484.1"/>
    <property type="molecule type" value="Genomic_DNA"/>
</dbReference>
<proteinExistence type="predicted"/>
<comment type="caution">
    <text evidence="6">The sequence shown here is derived from an EMBL/GenBank/DDBJ whole genome shotgun (WGS) entry which is preliminary data.</text>
</comment>
<dbReference type="Proteomes" id="UP000681722">
    <property type="component" value="Unassembled WGS sequence"/>
</dbReference>
<feature type="compositionally biased region" description="Low complexity" evidence="3">
    <location>
        <begin position="950"/>
        <end position="961"/>
    </location>
</feature>
<evidence type="ECO:0000259" key="4">
    <source>
        <dbReference type="Pfam" id="PF24493"/>
    </source>
</evidence>
<dbReference type="GO" id="GO:0016180">
    <property type="term" value="P:snRNA processing"/>
    <property type="evidence" value="ECO:0007669"/>
    <property type="project" value="TreeGrafter"/>
</dbReference>
<dbReference type="PANTHER" id="PTHR20938:SF0">
    <property type="entry name" value="INTEGRATOR COMPLEX SUBUNIT 4"/>
    <property type="match status" value="1"/>
</dbReference>
<evidence type="ECO:0000259" key="5">
    <source>
        <dbReference type="Pfam" id="PF25458"/>
    </source>
</evidence>
<organism evidence="6 8">
    <name type="scientific">Didymodactylos carnosus</name>
    <dbReference type="NCBI Taxonomy" id="1234261"/>
    <lineage>
        <taxon>Eukaryota</taxon>
        <taxon>Metazoa</taxon>
        <taxon>Spiralia</taxon>
        <taxon>Gnathifera</taxon>
        <taxon>Rotifera</taxon>
        <taxon>Eurotatoria</taxon>
        <taxon>Bdelloidea</taxon>
        <taxon>Philodinida</taxon>
        <taxon>Philodinidae</taxon>
        <taxon>Didymodactylos</taxon>
    </lineage>
</organism>
<evidence type="ECO:0008006" key="9">
    <source>
        <dbReference type="Google" id="ProtNLM"/>
    </source>
</evidence>
<evidence type="ECO:0000256" key="2">
    <source>
        <dbReference type="ARBA" id="ARBA00023242"/>
    </source>
</evidence>
<dbReference type="Pfam" id="PF24493">
    <property type="entry name" value="INTS4_8HBD"/>
    <property type="match status" value="1"/>
</dbReference>
<dbReference type="InterPro" id="IPR057412">
    <property type="entry name" value="INTS4_C"/>
</dbReference>
<keyword evidence="2" id="KW-0539">Nucleus</keyword>
<feature type="domain" description="Integrator complex subunit 4/Protein SIEL C-terminal Ig-like" evidence="5">
    <location>
        <begin position="809"/>
        <end position="931"/>
    </location>
</feature>
<keyword evidence="8" id="KW-1185">Reference proteome</keyword>
<dbReference type="EMBL" id="CAJNOQ010001009">
    <property type="protein sequence ID" value="CAF0859812.1"/>
    <property type="molecule type" value="Genomic_DNA"/>
</dbReference>
<dbReference type="Proteomes" id="UP000663829">
    <property type="component" value="Unassembled WGS sequence"/>
</dbReference>